<dbReference type="InParanoid" id="A0A6I9QL84"/>
<dbReference type="PANTHER" id="PTHR32227">
    <property type="entry name" value="GLUCAN ENDO-1,3-BETA-GLUCOSIDASE BG1-RELATED-RELATED"/>
    <property type="match status" value="1"/>
</dbReference>
<reference evidence="6" key="1">
    <citation type="submission" date="2025-08" db="UniProtKB">
        <authorList>
            <consortium name="RefSeq"/>
        </authorList>
    </citation>
    <scope>IDENTIFICATION</scope>
</reference>
<evidence type="ECO:0000256" key="2">
    <source>
        <dbReference type="ARBA" id="ARBA00022801"/>
    </source>
</evidence>
<dbReference type="InterPro" id="IPR017853">
    <property type="entry name" value="GH"/>
</dbReference>
<name>A0A6I9QL84_ELAGV</name>
<dbReference type="KEGG" id="egu:105036329"/>
<dbReference type="GO" id="GO:0004553">
    <property type="term" value="F:hydrolase activity, hydrolyzing O-glycosyl compounds"/>
    <property type="evidence" value="ECO:0007669"/>
    <property type="project" value="InterPro"/>
</dbReference>
<accession>A0A6I9QL84</accession>
<dbReference type="GO" id="GO:0005975">
    <property type="term" value="P:carbohydrate metabolic process"/>
    <property type="evidence" value="ECO:0007669"/>
    <property type="project" value="InterPro"/>
</dbReference>
<evidence type="ECO:0000256" key="1">
    <source>
        <dbReference type="ARBA" id="ARBA00008773"/>
    </source>
</evidence>
<keyword evidence="5" id="KW-1185">Reference proteome</keyword>
<evidence type="ECO:0000256" key="4">
    <source>
        <dbReference type="RuleBase" id="RU004335"/>
    </source>
</evidence>
<dbReference type="InterPro" id="IPR000490">
    <property type="entry name" value="Glyco_hydro_17"/>
</dbReference>
<comment type="similarity">
    <text evidence="1 4">Belongs to the glycosyl hydrolase 17 family.</text>
</comment>
<dbReference type="Proteomes" id="UP000504607">
    <property type="component" value="Unplaced"/>
</dbReference>
<dbReference type="RefSeq" id="XP_010910403.1">
    <property type="nucleotide sequence ID" value="XM_010912101.1"/>
</dbReference>
<keyword evidence="3" id="KW-0326">Glycosidase</keyword>
<protein>
    <submittedName>
        <fullName evidence="6">Glucan endo-1,3-beta-glucosidase GVI</fullName>
    </submittedName>
</protein>
<evidence type="ECO:0000313" key="5">
    <source>
        <dbReference type="Proteomes" id="UP000504607"/>
    </source>
</evidence>
<dbReference type="Pfam" id="PF00332">
    <property type="entry name" value="Glyco_hydro_17"/>
    <property type="match status" value="1"/>
</dbReference>
<evidence type="ECO:0000313" key="6">
    <source>
        <dbReference type="RefSeq" id="XP_010910403.1"/>
    </source>
</evidence>
<dbReference type="SUPFAM" id="SSF51445">
    <property type="entry name" value="(Trans)glycosidases"/>
    <property type="match status" value="1"/>
</dbReference>
<dbReference type="Gene3D" id="3.20.20.80">
    <property type="entry name" value="Glycosidases"/>
    <property type="match status" value="2"/>
</dbReference>
<evidence type="ECO:0000256" key="3">
    <source>
        <dbReference type="ARBA" id="ARBA00023295"/>
    </source>
</evidence>
<proteinExistence type="inferred from homology"/>
<dbReference type="InterPro" id="IPR044965">
    <property type="entry name" value="Glyco_hydro_17_plant"/>
</dbReference>
<keyword evidence="2" id="KW-0378">Hydrolase</keyword>
<sequence length="127" mass="13405">MSWAIAGNEVIPSNLTCYILPTMQNLDAALTATNLKIHVSTTITTGVLDVSFPSSQDVSMVVLETGWPSTGGAVGAMGENAMMYHNKVVAHVTSSTGTPKRLGMAIKTYLFALFNENLKPAGSSKTI</sequence>
<dbReference type="GeneID" id="105036329"/>
<dbReference type="OrthoDB" id="941679at2759"/>
<organism evidence="5 6">
    <name type="scientific">Elaeis guineensis var. tenera</name>
    <name type="common">Oil palm</name>
    <dbReference type="NCBI Taxonomy" id="51953"/>
    <lineage>
        <taxon>Eukaryota</taxon>
        <taxon>Viridiplantae</taxon>
        <taxon>Streptophyta</taxon>
        <taxon>Embryophyta</taxon>
        <taxon>Tracheophyta</taxon>
        <taxon>Spermatophyta</taxon>
        <taxon>Magnoliopsida</taxon>
        <taxon>Liliopsida</taxon>
        <taxon>Arecaceae</taxon>
        <taxon>Arecoideae</taxon>
        <taxon>Cocoseae</taxon>
        <taxon>Elaeidinae</taxon>
        <taxon>Elaeis</taxon>
    </lineage>
</organism>
<gene>
    <name evidence="6" type="primary">LOC105036329</name>
</gene>
<dbReference type="AlphaFoldDB" id="A0A6I9QL84"/>